<proteinExistence type="inferred from homology"/>
<dbReference type="OrthoDB" id="1470350at2759"/>
<feature type="non-terminal residue" evidence="10">
    <location>
        <position position="1"/>
    </location>
</feature>
<dbReference type="Gene3D" id="1.10.630.10">
    <property type="entry name" value="Cytochrome P450"/>
    <property type="match status" value="1"/>
</dbReference>
<evidence type="ECO:0000256" key="6">
    <source>
        <dbReference type="ARBA" id="ARBA00023004"/>
    </source>
</evidence>
<keyword evidence="7 9" id="KW-0503">Monooxygenase</keyword>
<dbReference type="PANTHER" id="PTHR24291">
    <property type="entry name" value="CYTOCHROME P450 FAMILY 4"/>
    <property type="match status" value="1"/>
</dbReference>
<name>N6UG95_DENPD</name>
<dbReference type="SUPFAM" id="SSF48264">
    <property type="entry name" value="Cytochrome P450"/>
    <property type="match status" value="1"/>
</dbReference>
<dbReference type="OMA" id="INPLEWP"/>
<keyword evidence="5 9" id="KW-0560">Oxidoreductase</keyword>
<dbReference type="InterPro" id="IPR017972">
    <property type="entry name" value="Cyt_P450_CS"/>
</dbReference>
<keyword evidence="3 8" id="KW-0349">Heme</keyword>
<dbReference type="GO" id="GO:0020037">
    <property type="term" value="F:heme binding"/>
    <property type="evidence" value="ECO:0007669"/>
    <property type="project" value="InterPro"/>
</dbReference>
<evidence type="ECO:0000256" key="1">
    <source>
        <dbReference type="ARBA" id="ARBA00001971"/>
    </source>
</evidence>
<keyword evidence="6 8" id="KW-0408">Iron</keyword>
<sequence length="424" mass="48933">MVHIYKPEHVEVIFKSNTITSKGLFYRFFMMWLGQGLISGSGPRWRAHRKIITPSFHFKILDSYGEIFAEKGACLVNYLRKFEGKGFVEITEDLTKIGLDVITETAMGVRLGFLEGSSAEGLEYAKAIINFSRIAYRRCVNPLYGNDFLFHCTALGRESERCSKLIGSFNRRIIQTRKKQLEAQSPTVEAEKDELGRRIKVSFLDMLLNYQRSNPFADEEIEEEVSTFMFGGFDTTSATLSYAFAALGNHPECLKKVQAELDEIFTENPSRKVTPQDVARMEYLDRVVKEVLRFFCFVPYIFRQLDEDIELDGFTIPTGTNLSICLYNLHHDPHHYPEPFRFDPDRFLPENCSKRHPYAYVPFSAGARNCLGQKFAMRNIKTLLACVLRKYNVKCLERVEDIKYTIEIVLRPLNGLHVALERRT</sequence>
<protein>
    <submittedName>
        <fullName evidence="10">Uncharacterized protein</fullName>
    </submittedName>
</protein>
<dbReference type="AlphaFoldDB" id="N6UG95"/>
<evidence type="ECO:0000256" key="4">
    <source>
        <dbReference type="ARBA" id="ARBA00022723"/>
    </source>
</evidence>
<gene>
    <name evidence="10" type="ORF">YQE_05823</name>
</gene>
<feature type="binding site" description="axial binding residue" evidence="8">
    <location>
        <position position="370"/>
    </location>
    <ligand>
        <name>heme</name>
        <dbReference type="ChEBI" id="CHEBI:30413"/>
    </ligand>
    <ligandPart>
        <name>Fe</name>
        <dbReference type="ChEBI" id="CHEBI:18248"/>
    </ligandPart>
</feature>
<dbReference type="InterPro" id="IPR050196">
    <property type="entry name" value="Cytochrome_P450_Monoox"/>
</dbReference>
<reference evidence="10" key="1">
    <citation type="journal article" date="2013" name="Genome Biol.">
        <title>Draft genome of the mountain pine beetle, Dendroctonus ponderosae Hopkins, a major forest pest.</title>
        <authorList>
            <person name="Keeling C.I."/>
            <person name="Yuen M.M."/>
            <person name="Liao N.Y."/>
            <person name="Docking T.R."/>
            <person name="Chan S.K."/>
            <person name="Taylor G.A."/>
            <person name="Palmquist D.L."/>
            <person name="Jackman S.D."/>
            <person name="Nguyen A."/>
            <person name="Li M."/>
            <person name="Henderson H."/>
            <person name="Janes J.K."/>
            <person name="Zhao Y."/>
            <person name="Pandoh P."/>
            <person name="Moore R."/>
            <person name="Sperling F.A."/>
            <person name="Huber D.P."/>
            <person name="Birol I."/>
            <person name="Jones S.J."/>
            <person name="Bohlmann J."/>
        </authorList>
    </citation>
    <scope>NUCLEOTIDE SEQUENCE</scope>
</reference>
<dbReference type="EMBL" id="KB740940">
    <property type="protein sequence ID" value="ENN77672.1"/>
    <property type="molecule type" value="Genomic_DNA"/>
</dbReference>
<evidence type="ECO:0000256" key="3">
    <source>
        <dbReference type="ARBA" id="ARBA00022617"/>
    </source>
</evidence>
<dbReference type="PANTHER" id="PTHR24291:SF209">
    <property type="entry name" value="CYTOCHROME P450-LIKE PROTEIN"/>
    <property type="match status" value="1"/>
</dbReference>
<dbReference type="PRINTS" id="PR00385">
    <property type="entry name" value="P450"/>
</dbReference>
<dbReference type="Pfam" id="PF00067">
    <property type="entry name" value="p450"/>
    <property type="match status" value="1"/>
</dbReference>
<dbReference type="CDD" id="cd20628">
    <property type="entry name" value="CYP4"/>
    <property type="match status" value="1"/>
</dbReference>
<dbReference type="HOGENOM" id="CLU_001570_5_1_1"/>
<dbReference type="InterPro" id="IPR001128">
    <property type="entry name" value="Cyt_P450"/>
</dbReference>
<dbReference type="GO" id="GO:0004497">
    <property type="term" value="F:monooxygenase activity"/>
    <property type="evidence" value="ECO:0007669"/>
    <property type="project" value="UniProtKB-KW"/>
</dbReference>
<evidence type="ECO:0000313" key="10">
    <source>
        <dbReference type="EMBL" id="ENN77672.1"/>
    </source>
</evidence>
<evidence type="ECO:0000256" key="5">
    <source>
        <dbReference type="ARBA" id="ARBA00023002"/>
    </source>
</evidence>
<dbReference type="PRINTS" id="PR00463">
    <property type="entry name" value="EP450I"/>
</dbReference>
<evidence type="ECO:0000256" key="9">
    <source>
        <dbReference type="RuleBase" id="RU000461"/>
    </source>
</evidence>
<accession>N6UG95</accession>
<organism evidence="10">
    <name type="scientific">Dendroctonus ponderosae</name>
    <name type="common">Mountain pine beetle</name>
    <dbReference type="NCBI Taxonomy" id="77166"/>
    <lineage>
        <taxon>Eukaryota</taxon>
        <taxon>Metazoa</taxon>
        <taxon>Ecdysozoa</taxon>
        <taxon>Arthropoda</taxon>
        <taxon>Hexapoda</taxon>
        <taxon>Insecta</taxon>
        <taxon>Pterygota</taxon>
        <taxon>Neoptera</taxon>
        <taxon>Endopterygota</taxon>
        <taxon>Coleoptera</taxon>
        <taxon>Polyphaga</taxon>
        <taxon>Cucujiformia</taxon>
        <taxon>Curculionidae</taxon>
        <taxon>Scolytinae</taxon>
        <taxon>Dendroctonus</taxon>
    </lineage>
</organism>
<evidence type="ECO:0000256" key="2">
    <source>
        <dbReference type="ARBA" id="ARBA00010617"/>
    </source>
</evidence>
<dbReference type="GO" id="GO:0016705">
    <property type="term" value="F:oxidoreductase activity, acting on paired donors, with incorporation or reduction of molecular oxygen"/>
    <property type="evidence" value="ECO:0007669"/>
    <property type="project" value="InterPro"/>
</dbReference>
<comment type="cofactor">
    <cofactor evidence="1 8">
        <name>heme</name>
        <dbReference type="ChEBI" id="CHEBI:30413"/>
    </cofactor>
</comment>
<evidence type="ECO:0000256" key="7">
    <source>
        <dbReference type="ARBA" id="ARBA00023033"/>
    </source>
</evidence>
<keyword evidence="4 8" id="KW-0479">Metal-binding</keyword>
<dbReference type="GO" id="GO:0005506">
    <property type="term" value="F:iron ion binding"/>
    <property type="evidence" value="ECO:0007669"/>
    <property type="project" value="InterPro"/>
</dbReference>
<evidence type="ECO:0000256" key="8">
    <source>
        <dbReference type="PIRSR" id="PIRSR602401-1"/>
    </source>
</evidence>
<dbReference type="InterPro" id="IPR002401">
    <property type="entry name" value="Cyt_P450_E_grp-I"/>
</dbReference>
<dbReference type="InterPro" id="IPR036396">
    <property type="entry name" value="Cyt_P450_sf"/>
</dbReference>
<comment type="similarity">
    <text evidence="2 9">Belongs to the cytochrome P450 family.</text>
</comment>
<dbReference type="PROSITE" id="PS00086">
    <property type="entry name" value="CYTOCHROME_P450"/>
    <property type="match status" value="1"/>
</dbReference>